<dbReference type="Proteomes" id="UP000237194">
    <property type="component" value="Unassembled WGS sequence"/>
</dbReference>
<dbReference type="Gene3D" id="3.20.20.370">
    <property type="entry name" value="Glycoside hydrolase/deacetylase"/>
    <property type="match status" value="1"/>
</dbReference>
<dbReference type="InterPro" id="IPR011330">
    <property type="entry name" value="Glyco_hydro/deAcase_b/a-brl"/>
</dbReference>
<comment type="catalytic activity">
    <reaction evidence="1">
        <text>5-oxo-L-proline + ATP + 2 H2O = L-glutamate + ADP + phosphate + H(+)</text>
        <dbReference type="Rhea" id="RHEA:10348"/>
        <dbReference type="ChEBI" id="CHEBI:15377"/>
        <dbReference type="ChEBI" id="CHEBI:15378"/>
        <dbReference type="ChEBI" id="CHEBI:29985"/>
        <dbReference type="ChEBI" id="CHEBI:30616"/>
        <dbReference type="ChEBI" id="CHEBI:43474"/>
        <dbReference type="ChEBI" id="CHEBI:58402"/>
        <dbReference type="ChEBI" id="CHEBI:456216"/>
        <dbReference type="EC" id="3.5.2.9"/>
    </reaction>
</comment>
<comment type="subunit">
    <text evidence="1">Forms a complex composed of PxpA, PxpB and PxpC.</text>
</comment>
<evidence type="ECO:0000313" key="2">
    <source>
        <dbReference type="EMBL" id="POF88284.1"/>
    </source>
</evidence>
<dbReference type="InterPro" id="IPR005501">
    <property type="entry name" value="LamB/YcsF/PxpA-like"/>
</dbReference>
<keyword evidence="1" id="KW-0067">ATP-binding</keyword>
<dbReference type="RefSeq" id="WP_103436483.1">
    <property type="nucleotide sequence ID" value="NZ_MIND01000018.1"/>
</dbReference>
<dbReference type="NCBIfam" id="NF003814">
    <property type="entry name" value="PRK05406.1-3"/>
    <property type="match status" value="1"/>
</dbReference>
<reference evidence="2 3" key="1">
    <citation type="submission" date="2016-08" db="EMBL/GenBank/DDBJ databases">
        <authorList>
            <person name="Seilhamer J.J."/>
        </authorList>
    </citation>
    <scope>NUCLEOTIDE SEQUENCE [LARGE SCALE GENOMIC DNA]</scope>
    <source>
        <strain evidence="2 3">KT-27</strain>
    </source>
</reference>
<gene>
    <name evidence="1" type="primary">pxpA</name>
    <name evidence="2" type="ORF">BGP80_10020</name>
</gene>
<sequence length="250" mass="26980">MQTLLLNCDMGESYGSWRMGLDAEVMPYIDCANIACGYHAGDPSIMRRTVGLALQHGVTIGAHPAYPDLVGFGRRSIACSNEEIRDLLHYQIGALDGICKVQGGRVAYVKPHGALYNDMMADPVKLRAVLEAVAAYDSSLPLMLMATADDYATQQMGDELGVTLWFEAFADRGYTASGHLLSRRLPGAVHHEPALIIEQALRLARGETLLADDGSALRLNASTLCVHGDNDSSLAAVRQIRQALDALVQP</sequence>
<evidence type="ECO:0000313" key="3">
    <source>
        <dbReference type="Proteomes" id="UP000237194"/>
    </source>
</evidence>
<dbReference type="CDD" id="cd10787">
    <property type="entry name" value="LamB_YcsF_like"/>
    <property type="match status" value="1"/>
</dbReference>
<dbReference type="PANTHER" id="PTHR30292:SF0">
    <property type="entry name" value="5-OXOPROLINASE SUBUNIT A"/>
    <property type="match status" value="1"/>
</dbReference>
<dbReference type="NCBIfam" id="NF003816">
    <property type="entry name" value="PRK05406.1-5"/>
    <property type="match status" value="1"/>
</dbReference>
<dbReference type="GO" id="GO:0005524">
    <property type="term" value="F:ATP binding"/>
    <property type="evidence" value="ECO:0007669"/>
    <property type="project" value="UniProtKB-UniRule"/>
</dbReference>
<dbReference type="HAMAP" id="MF_00691">
    <property type="entry name" value="PxpA"/>
    <property type="match status" value="1"/>
</dbReference>
<dbReference type="GO" id="GO:0017168">
    <property type="term" value="F:5-oxoprolinase (ATP-hydrolyzing) activity"/>
    <property type="evidence" value="ECO:0007669"/>
    <property type="project" value="UniProtKB-UniRule"/>
</dbReference>
<comment type="similarity">
    <text evidence="1">Belongs to the LamB/PxpA family.</text>
</comment>
<dbReference type="EC" id="3.5.2.9" evidence="1"/>
<dbReference type="GO" id="GO:0005975">
    <property type="term" value="P:carbohydrate metabolic process"/>
    <property type="evidence" value="ECO:0007669"/>
    <property type="project" value="InterPro"/>
</dbReference>
<dbReference type="PANTHER" id="PTHR30292">
    <property type="entry name" value="UNCHARACTERIZED PROTEIN YBGL-RELATED"/>
    <property type="match status" value="1"/>
</dbReference>
<dbReference type="EMBL" id="MIND01000018">
    <property type="protein sequence ID" value="POF88284.1"/>
    <property type="molecule type" value="Genomic_DNA"/>
</dbReference>
<comment type="function">
    <text evidence="1">Catalyzes the cleavage of 5-oxoproline to form L-glutamate coupled to the hydrolysis of ATP to ADP and inorganic phosphate.</text>
</comment>
<dbReference type="AlphaFoldDB" id="A0A2S3WBG7"/>
<keyword evidence="1" id="KW-0547">Nucleotide-binding</keyword>
<organism evidence="2 3">
    <name type="scientific">Pseudomonas putida</name>
    <name type="common">Arthrobacter siderocapsulatus</name>
    <dbReference type="NCBI Taxonomy" id="303"/>
    <lineage>
        <taxon>Bacteria</taxon>
        <taxon>Pseudomonadati</taxon>
        <taxon>Pseudomonadota</taxon>
        <taxon>Gammaproteobacteria</taxon>
        <taxon>Pseudomonadales</taxon>
        <taxon>Pseudomonadaceae</taxon>
        <taxon>Pseudomonas</taxon>
    </lineage>
</organism>
<keyword evidence="1" id="KW-0378">Hydrolase</keyword>
<name>A0A2S3WBG7_PSEPU</name>
<proteinExistence type="inferred from homology"/>
<reference evidence="2 3" key="2">
    <citation type="submission" date="2018-03" db="EMBL/GenBank/DDBJ databases">
        <title>Draft genome of Pseudomonas putida strain KT-27.</title>
        <authorList>
            <person name="Yoshizawa S."/>
            <person name="Khan N.H."/>
            <person name="Nishimura M."/>
            <person name="Chiura H.X."/>
            <person name="Ogura Y."/>
            <person name="Hayashi T."/>
            <person name="Kogure K."/>
        </authorList>
    </citation>
    <scope>NUCLEOTIDE SEQUENCE [LARGE SCALE GENOMIC DNA]</scope>
    <source>
        <strain evidence="2 3">KT-27</strain>
    </source>
</reference>
<dbReference type="SUPFAM" id="SSF88713">
    <property type="entry name" value="Glycoside hydrolase/deacetylase"/>
    <property type="match status" value="1"/>
</dbReference>
<evidence type="ECO:0000256" key="1">
    <source>
        <dbReference type="HAMAP-Rule" id="MF_00691"/>
    </source>
</evidence>
<protein>
    <recommendedName>
        <fullName evidence="1">5-oxoprolinase subunit A</fullName>
        <shortName evidence="1">5-OPase subunit A</shortName>
        <ecNumber evidence="1">3.5.2.9</ecNumber>
    </recommendedName>
    <alternativeName>
        <fullName evidence="1">5-oxoprolinase (ATP-hydrolyzing) subunit A</fullName>
    </alternativeName>
</protein>
<accession>A0A2S3WBG7</accession>
<dbReference type="Pfam" id="PF03746">
    <property type="entry name" value="LamB_YcsF"/>
    <property type="match status" value="1"/>
</dbReference>
<comment type="caution">
    <text evidence="2">The sequence shown here is derived from an EMBL/GenBank/DDBJ whole genome shotgun (WGS) entry which is preliminary data.</text>
</comment>